<reference evidence="2" key="1">
    <citation type="journal article" date="2022" name="Mol. Ecol. Resour.">
        <title>The genomes of chicory, endive, great burdock and yacon provide insights into Asteraceae palaeo-polyploidization history and plant inulin production.</title>
        <authorList>
            <person name="Fan W."/>
            <person name="Wang S."/>
            <person name="Wang H."/>
            <person name="Wang A."/>
            <person name="Jiang F."/>
            <person name="Liu H."/>
            <person name="Zhao H."/>
            <person name="Xu D."/>
            <person name="Zhang Y."/>
        </authorList>
    </citation>
    <scope>NUCLEOTIDE SEQUENCE [LARGE SCALE GENOMIC DNA]</scope>
    <source>
        <strain evidence="2">cv. Punajuju</strain>
    </source>
</reference>
<dbReference type="EMBL" id="CM042014">
    <property type="protein sequence ID" value="KAI3722295.1"/>
    <property type="molecule type" value="Genomic_DNA"/>
</dbReference>
<keyword evidence="2" id="KW-1185">Reference proteome</keyword>
<evidence type="ECO:0000313" key="2">
    <source>
        <dbReference type="Proteomes" id="UP001055811"/>
    </source>
</evidence>
<evidence type="ECO:0000313" key="1">
    <source>
        <dbReference type="EMBL" id="KAI3722295.1"/>
    </source>
</evidence>
<organism evidence="1 2">
    <name type="scientific">Cichorium intybus</name>
    <name type="common">Chicory</name>
    <dbReference type="NCBI Taxonomy" id="13427"/>
    <lineage>
        <taxon>Eukaryota</taxon>
        <taxon>Viridiplantae</taxon>
        <taxon>Streptophyta</taxon>
        <taxon>Embryophyta</taxon>
        <taxon>Tracheophyta</taxon>
        <taxon>Spermatophyta</taxon>
        <taxon>Magnoliopsida</taxon>
        <taxon>eudicotyledons</taxon>
        <taxon>Gunneridae</taxon>
        <taxon>Pentapetalae</taxon>
        <taxon>asterids</taxon>
        <taxon>campanulids</taxon>
        <taxon>Asterales</taxon>
        <taxon>Asteraceae</taxon>
        <taxon>Cichorioideae</taxon>
        <taxon>Cichorieae</taxon>
        <taxon>Cichoriinae</taxon>
        <taxon>Cichorium</taxon>
    </lineage>
</organism>
<accession>A0ACB9BJU5</accession>
<dbReference type="Proteomes" id="UP001055811">
    <property type="component" value="Linkage Group LG06"/>
</dbReference>
<name>A0ACB9BJU5_CICIN</name>
<gene>
    <name evidence="1" type="ORF">L2E82_33327</name>
</gene>
<reference evidence="1 2" key="2">
    <citation type="journal article" date="2022" name="Mol. Ecol. Resour.">
        <title>The genomes of chicory, endive, great burdock and yacon provide insights into Asteraceae paleo-polyploidization history and plant inulin production.</title>
        <authorList>
            <person name="Fan W."/>
            <person name="Wang S."/>
            <person name="Wang H."/>
            <person name="Wang A."/>
            <person name="Jiang F."/>
            <person name="Liu H."/>
            <person name="Zhao H."/>
            <person name="Xu D."/>
            <person name="Zhang Y."/>
        </authorList>
    </citation>
    <scope>NUCLEOTIDE SEQUENCE [LARGE SCALE GENOMIC DNA]</scope>
    <source>
        <strain evidence="2">cv. Punajuju</strain>
        <tissue evidence="1">Leaves</tissue>
    </source>
</reference>
<comment type="caution">
    <text evidence="1">The sequence shown here is derived from an EMBL/GenBank/DDBJ whole genome shotgun (WGS) entry which is preliminary data.</text>
</comment>
<protein>
    <submittedName>
        <fullName evidence="1">Uncharacterized protein</fullName>
    </submittedName>
</protein>
<sequence length="305" mass="33737">MPSRSPAYKLSCYQILLSFSCPLHSKIQRYFSSLLGISATTKMQQQGQIDDLGFCPSFNCYSSDSLASTAAAKVSNQLQQELAARFHDVGEEDFEFSIVLGDEEISVQDTASEDRAVFPLFNRDLLINCEAVQGKADDEGDACSDSLAKLFISEREREREGSASSSSSEADESDSELPGVFCVWRPKMDIGSSPISRCKKSSSTGSGSKRWRIRDLLRRSNSEGKEPMVLLTHKKVETPKQKRSSGEVAIVASKSKPSTPSFHELFYVQQRAKSEGGQRKSYLPYRQGLVGFFSNVNSKGKKSPF</sequence>
<proteinExistence type="predicted"/>